<dbReference type="EMBL" id="CP003349">
    <property type="protein sequence ID" value="AFD06439.1"/>
    <property type="molecule type" value="Genomic_DNA"/>
</dbReference>
<evidence type="ECO:0000313" key="3">
    <source>
        <dbReference type="Proteomes" id="UP000007590"/>
    </source>
</evidence>
<name>H8KTI1_SOLCM</name>
<keyword evidence="1" id="KW-0479">Metal-binding</keyword>
<dbReference type="InterPro" id="IPR032466">
    <property type="entry name" value="Metal_Hydrolase"/>
</dbReference>
<dbReference type="SUPFAM" id="SSF51556">
    <property type="entry name" value="Metallo-dependent hydrolases"/>
    <property type="match status" value="1"/>
</dbReference>
<feature type="binding site" evidence="1">
    <location>
        <position position="115"/>
    </location>
    <ligand>
        <name>a divalent metal cation</name>
        <dbReference type="ChEBI" id="CHEBI:60240"/>
        <label>2</label>
    </ligand>
</feature>
<gene>
    <name evidence="2" type="ordered locus">Solca_1353</name>
</gene>
<dbReference type="PIRSF" id="PIRSF005902">
    <property type="entry name" value="DNase_TatD"/>
    <property type="match status" value="1"/>
</dbReference>
<dbReference type="eggNOG" id="COG0084">
    <property type="taxonomic scope" value="Bacteria"/>
</dbReference>
<dbReference type="KEGG" id="scn:Solca_1353"/>
<feature type="binding site" evidence="1">
    <location>
        <position position="186"/>
    </location>
    <ligand>
        <name>a divalent metal cation</name>
        <dbReference type="ChEBI" id="CHEBI:60240"/>
        <label>1</label>
    </ligand>
</feature>
<dbReference type="OrthoDB" id="664222at2"/>
<dbReference type="RefSeq" id="WP_014679666.1">
    <property type="nucleotide sequence ID" value="NC_017770.1"/>
</dbReference>
<sequence length="226" mass="26346">MIFPTSASYINIHTHHKPKEPAEWVLRNAFHCLTPESIQQLNYAVSVGAHPWFLENIEWDAYFFRLHSYLQQLNVLALGEIGLDRAIKTPLEIQHKYLKSQLSFAEKFKKPVIIHAVRTYTEFIPYLKEFSVPFIFHHFSGNQYEAEQLLKYNAYLSFGKTVLLRQKKSIEILKNMPADRFFLETDTMSASVSAIYQQVAEIKNMKEIDLKENVFHNFAAVFGIIS</sequence>
<keyword evidence="3" id="KW-1185">Reference proteome</keyword>
<dbReference type="PANTHER" id="PTHR46124">
    <property type="entry name" value="D-AMINOACYL-TRNA DEACYLASE"/>
    <property type="match status" value="1"/>
</dbReference>
<dbReference type="InterPro" id="IPR001130">
    <property type="entry name" value="TatD-like"/>
</dbReference>
<dbReference type="Pfam" id="PF01026">
    <property type="entry name" value="TatD_DNase"/>
    <property type="match status" value="1"/>
</dbReference>
<dbReference type="GO" id="GO:0046872">
    <property type="term" value="F:metal ion binding"/>
    <property type="evidence" value="ECO:0007669"/>
    <property type="project" value="UniProtKB-KW"/>
</dbReference>
<dbReference type="STRING" id="929556.Solca_1353"/>
<evidence type="ECO:0000256" key="1">
    <source>
        <dbReference type="PIRSR" id="PIRSR005902-1"/>
    </source>
</evidence>
<dbReference type="Proteomes" id="UP000007590">
    <property type="component" value="Chromosome"/>
</dbReference>
<protein>
    <submittedName>
        <fullName evidence="2">Mg-dependent DNase</fullName>
    </submittedName>
</protein>
<dbReference type="GO" id="GO:0016788">
    <property type="term" value="F:hydrolase activity, acting on ester bonds"/>
    <property type="evidence" value="ECO:0007669"/>
    <property type="project" value="InterPro"/>
</dbReference>
<dbReference type="AlphaFoldDB" id="H8KTI1"/>
<proteinExistence type="predicted"/>
<reference evidence="2" key="1">
    <citation type="submission" date="2012-02" db="EMBL/GenBank/DDBJ databases">
        <title>The complete genome of Solitalea canadensis DSM 3403.</title>
        <authorList>
            <consortium name="US DOE Joint Genome Institute (JGI-PGF)"/>
            <person name="Lucas S."/>
            <person name="Copeland A."/>
            <person name="Lapidus A."/>
            <person name="Glavina del Rio T."/>
            <person name="Dalin E."/>
            <person name="Tice H."/>
            <person name="Bruce D."/>
            <person name="Goodwin L."/>
            <person name="Pitluck S."/>
            <person name="Peters L."/>
            <person name="Ovchinnikova G."/>
            <person name="Lu M."/>
            <person name="Kyrpides N."/>
            <person name="Mavromatis K."/>
            <person name="Ivanova N."/>
            <person name="Brettin T."/>
            <person name="Detter J.C."/>
            <person name="Han C."/>
            <person name="Larimer F."/>
            <person name="Land M."/>
            <person name="Hauser L."/>
            <person name="Markowitz V."/>
            <person name="Cheng J.-F."/>
            <person name="Hugenholtz P."/>
            <person name="Woyke T."/>
            <person name="Wu D."/>
            <person name="Spring S."/>
            <person name="Schroeder M."/>
            <person name="Kopitz M."/>
            <person name="Brambilla E."/>
            <person name="Klenk H.-P."/>
            <person name="Eisen J.A."/>
        </authorList>
    </citation>
    <scope>NUCLEOTIDE SEQUENCE</scope>
    <source>
        <strain evidence="2">DSM 3403</strain>
    </source>
</reference>
<feature type="binding site" evidence="1">
    <location>
        <position position="137"/>
    </location>
    <ligand>
        <name>a divalent metal cation</name>
        <dbReference type="ChEBI" id="CHEBI:60240"/>
        <label>2</label>
    </ligand>
</feature>
<dbReference type="PANTHER" id="PTHR46124:SF2">
    <property type="entry name" value="D-AMINOACYL-TRNA DEACYLASE"/>
    <property type="match status" value="1"/>
</dbReference>
<dbReference type="HOGENOM" id="CLU_031506_6_0_10"/>
<accession>H8KTI1</accession>
<dbReference type="Gene3D" id="3.20.20.140">
    <property type="entry name" value="Metal-dependent hydrolases"/>
    <property type="match status" value="1"/>
</dbReference>
<evidence type="ECO:0000313" key="2">
    <source>
        <dbReference type="EMBL" id="AFD06439.1"/>
    </source>
</evidence>
<feature type="binding site" evidence="1">
    <location>
        <position position="80"/>
    </location>
    <ligand>
        <name>a divalent metal cation</name>
        <dbReference type="ChEBI" id="CHEBI:60240"/>
        <label>1</label>
    </ligand>
</feature>
<organism evidence="2 3">
    <name type="scientific">Solitalea canadensis (strain ATCC 29591 / DSM 3403 / JCM 21819 / LMG 8368 / NBRC 15130 / NCIMB 12057 / USAM 9D)</name>
    <name type="common">Flexibacter canadensis</name>
    <dbReference type="NCBI Taxonomy" id="929556"/>
    <lineage>
        <taxon>Bacteria</taxon>
        <taxon>Pseudomonadati</taxon>
        <taxon>Bacteroidota</taxon>
        <taxon>Sphingobacteriia</taxon>
        <taxon>Sphingobacteriales</taxon>
        <taxon>Sphingobacteriaceae</taxon>
        <taxon>Solitalea</taxon>
    </lineage>
</organism>